<dbReference type="InterPro" id="IPR016024">
    <property type="entry name" value="ARM-type_fold"/>
</dbReference>
<dbReference type="PANTHER" id="PTHR45670:SF10">
    <property type="entry name" value="E3 UBIQUITIN-PROTEIN LIGASE UPL4"/>
    <property type="match status" value="1"/>
</dbReference>
<reference evidence="9" key="2">
    <citation type="journal article" date="2022" name="Hortic Res">
        <title>The genome of Dioscorea zingiberensis sheds light on the biosynthesis, origin and evolution of the medicinally important diosgenin saponins.</title>
        <authorList>
            <person name="Li Y."/>
            <person name="Tan C."/>
            <person name="Li Z."/>
            <person name="Guo J."/>
            <person name="Li S."/>
            <person name="Chen X."/>
            <person name="Wang C."/>
            <person name="Dai X."/>
            <person name="Yang H."/>
            <person name="Song W."/>
            <person name="Hou L."/>
            <person name="Xu J."/>
            <person name="Tong Z."/>
            <person name="Xu A."/>
            <person name="Yuan X."/>
            <person name="Wang W."/>
            <person name="Yang Q."/>
            <person name="Chen L."/>
            <person name="Sun Z."/>
            <person name="Wang K."/>
            <person name="Pan B."/>
            <person name="Chen J."/>
            <person name="Bao Y."/>
            <person name="Liu F."/>
            <person name="Qi X."/>
            <person name="Gang D.R."/>
            <person name="Wen J."/>
            <person name="Li J."/>
        </authorList>
    </citation>
    <scope>NUCLEOTIDE SEQUENCE</scope>
    <source>
        <strain evidence="9">Dzin_1.0</strain>
    </source>
</reference>
<dbReference type="InterPro" id="IPR057948">
    <property type="entry name" value="TPR_TRIP12_N"/>
</dbReference>
<feature type="compositionally biased region" description="Basic and acidic residues" evidence="7">
    <location>
        <begin position="1"/>
        <end position="20"/>
    </location>
</feature>
<dbReference type="GO" id="GO:0061630">
    <property type="term" value="F:ubiquitin protein ligase activity"/>
    <property type="evidence" value="ECO:0007669"/>
    <property type="project" value="UniProtKB-EC"/>
</dbReference>
<dbReference type="InterPro" id="IPR045322">
    <property type="entry name" value="HECTD1/TRIP12-like"/>
</dbReference>
<dbReference type="PANTHER" id="PTHR45670">
    <property type="entry name" value="E3 UBIQUITIN-PROTEIN LIGASE TRIP12"/>
    <property type="match status" value="1"/>
</dbReference>
<comment type="caution">
    <text evidence="9">The sequence shown here is derived from an EMBL/GenBank/DDBJ whole genome shotgun (WGS) entry which is preliminary data.</text>
</comment>
<evidence type="ECO:0000256" key="2">
    <source>
        <dbReference type="ARBA" id="ARBA00006331"/>
    </source>
</evidence>
<feature type="active site" description="Glycyl thioester intermediate" evidence="6">
    <location>
        <position position="1498"/>
    </location>
</feature>
<evidence type="ECO:0000256" key="1">
    <source>
        <dbReference type="ARBA" id="ARBA00000885"/>
    </source>
</evidence>
<feature type="region of interest" description="Disordered" evidence="7">
    <location>
        <begin position="1"/>
        <end position="73"/>
    </location>
</feature>
<dbReference type="PROSITE" id="PS50237">
    <property type="entry name" value="HECT"/>
    <property type="match status" value="1"/>
</dbReference>
<evidence type="ECO:0000256" key="3">
    <source>
        <dbReference type="ARBA" id="ARBA00012485"/>
    </source>
</evidence>
<dbReference type="EMBL" id="JAGGNH010000001">
    <property type="protein sequence ID" value="KAJ0987690.1"/>
    <property type="molecule type" value="Genomic_DNA"/>
</dbReference>
<comment type="catalytic activity">
    <reaction evidence="1">
        <text>S-ubiquitinyl-[E2 ubiquitin-conjugating enzyme]-L-cysteine + [acceptor protein]-L-lysine = [E2 ubiquitin-conjugating enzyme]-L-cysteine + N(6)-ubiquitinyl-[acceptor protein]-L-lysine.</text>
        <dbReference type="EC" id="2.3.2.26"/>
    </reaction>
</comment>
<dbReference type="EC" id="2.3.2.26" evidence="3"/>
<sequence>MDRGRKRSEAGDLLPADKRPCGSSSDFHPGTSSSEPPANCDMDQDPSTSGSDGDEDHGGYGSDDDPIYASRDADNRTRLESLVPRLDDGTDYGAVLAVLTELCEVLSFCMEDSLSRSSMEGLVSALVRLAGFEASPDVMLLAIRALTYLCDVMPRAADVVVRREALPVLCGRLTAIEYLDLAEQCLQALEKISKRQPVACLQAGAVMAVLSYIDFFSTTIQRVALSTVANVCKKLSVDCSSFVMEAVPILCNFLQYDDHKLTETAATCLIRITECFSKSPELLDELCKRGLINQSLKLIALDGRMALKQSTYNGLIGLLTKLAANSIIAVETFFELNIGSILRGVLLAMSDISHSTSHLFLEDGQSNQEYEIFNLLNQLIPPVARENDEIQLVLEKGKFLTERPDFLHQFSRDILPVSVQVVNSGANLYVCYGCVSVINNIFYFSTSDILLDLIQNTNISSFLAGLLARKDHHVLFMALKIIETLMEKLPGVFSSSFVKEGVIYAIDALLNPKDGSAQDSSHAQFSDCQMAARGGSLCLCYAFMSRKVPLSETKNCSIRKEAVHSLAKHIKSTYFISDSVDSEMPLTEILQKLKTFCAILNDNVDRSLTGDDSSQNEEYLAHVLDQVMKEFDGGENMSTFEFMESGIIRSLVHYLSNGRYPCGGHCGRVMINDLHIVTKRFQTFSYISVSKAGQSWQDMLLTLLVRILQKALSSVDSFPVIMNHTYKPRYFYSDIPCERSTMNPCVKVHFVREEGEENLSEYNHVLSVELSAQFDAIEEFLWPEVCVNKNECHDPSAQGKLIEKVDAMSRSINDADQLSQEMNNTVQEPQKSISVIPQNLNDQKHQPLPEDTNSKPKDFTTQTISNIVSAVERPAGGKISLSSSVSKDAKPKLSFSLAGKEIDHSANLYQAILQSLNSAAEPNISIGPKFWSEVYKITYKRSSEHKIQDYQMPCCSSHSSLLGDEHGLFWQELPSFSDLLLSELHYELDNSSPLYDILFLLKVLESLNQFMFPLLSYERIKGFAEGKVQNLDDLKVVVSPIPQVEFISCKLSEKLEQQMRDPLMLSIGSMPSWCGHLMTACPFLFTFEARRKYFFQTAFGSLRNQQHHIHHPHNGDTNDRQSYPASPYRKKFIVDRKNIVESAARMMALHAKSKAILEVKFNDEVGAGLGPSREFYTLVSHEFQKVGLGLWREDPGSFSDELHLDTTVTDAEFVSSPFGLFPRPWSADASSSSGIQFSDVLEKFMLLGQLVAKGIKDGRILDLPFSRAFYKLMLGKELSIYDIQSFDPQLGRTLLEFQALVCRKRFLESSQGSSFFASEADLCFRNTKIEDLCLNFTLPAYSDYVLISGNNSKMVSINNLESYVSFVVDATVQTGIVRQVEAFKSGFNEVFPLQALQIFTEDELERLLCGEREAWNLSELLDHIKFDHGYTANSPSVISLLEIIQEFGCDQRRAFLQFVTGSPRLPLGGFAALNPKLTIVRKHCNNDADLDLPSVMTCANYVKLPAYSSKELMKERLIYAITEGQGSFHLS</sequence>
<feature type="compositionally biased region" description="Basic and acidic residues" evidence="7">
    <location>
        <begin position="842"/>
        <end position="858"/>
    </location>
</feature>
<dbReference type="FunFam" id="3.30.2410.10:FF:000007">
    <property type="entry name" value="Putative E3 ubiquitin-protein ligase HECTD1"/>
    <property type="match status" value="1"/>
</dbReference>
<dbReference type="SUPFAM" id="SSF56204">
    <property type="entry name" value="Hect, E3 ligase catalytic domain"/>
    <property type="match status" value="1"/>
</dbReference>
<dbReference type="Pfam" id="PF00632">
    <property type="entry name" value="HECT"/>
    <property type="match status" value="1"/>
</dbReference>
<name>A0A9D5HSF6_9LILI</name>
<dbReference type="SMART" id="SM00119">
    <property type="entry name" value="HECTc"/>
    <property type="match status" value="1"/>
</dbReference>
<dbReference type="SUPFAM" id="SSF48371">
    <property type="entry name" value="ARM repeat"/>
    <property type="match status" value="1"/>
</dbReference>
<evidence type="ECO:0000256" key="4">
    <source>
        <dbReference type="ARBA" id="ARBA00022679"/>
    </source>
</evidence>
<feature type="region of interest" description="Disordered" evidence="7">
    <location>
        <begin position="840"/>
        <end position="859"/>
    </location>
</feature>
<reference evidence="9" key="1">
    <citation type="submission" date="2021-03" db="EMBL/GenBank/DDBJ databases">
        <authorList>
            <person name="Li Z."/>
            <person name="Yang C."/>
        </authorList>
    </citation>
    <scope>NUCLEOTIDE SEQUENCE</scope>
    <source>
        <strain evidence="9">Dzin_1.0</strain>
        <tissue evidence="9">Leaf</tissue>
    </source>
</reference>
<feature type="domain" description="HECT" evidence="8">
    <location>
        <begin position="1154"/>
        <end position="1531"/>
    </location>
</feature>
<dbReference type="OrthoDB" id="423283at2759"/>
<evidence type="ECO:0000256" key="7">
    <source>
        <dbReference type="SAM" id="MobiDB-lite"/>
    </source>
</evidence>
<evidence type="ECO:0000259" key="8">
    <source>
        <dbReference type="PROSITE" id="PS50237"/>
    </source>
</evidence>
<keyword evidence="10" id="KW-1185">Reference proteome</keyword>
<evidence type="ECO:0000313" key="9">
    <source>
        <dbReference type="EMBL" id="KAJ0987690.1"/>
    </source>
</evidence>
<accession>A0A9D5HSF6</accession>
<proteinExistence type="inferred from homology"/>
<dbReference type="CDD" id="cd00078">
    <property type="entry name" value="HECTc"/>
    <property type="match status" value="1"/>
</dbReference>
<comment type="similarity">
    <text evidence="2">Belongs to the UPL family. K-HECT subfamily.</text>
</comment>
<dbReference type="InterPro" id="IPR035983">
    <property type="entry name" value="Hect_E3_ubiquitin_ligase"/>
</dbReference>
<keyword evidence="5 6" id="KW-0833">Ubl conjugation pathway</keyword>
<organism evidence="9 10">
    <name type="scientific">Dioscorea zingiberensis</name>
    <dbReference type="NCBI Taxonomy" id="325984"/>
    <lineage>
        <taxon>Eukaryota</taxon>
        <taxon>Viridiplantae</taxon>
        <taxon>Streptophyta</taxon>
        <taxon>Embryophyta</taxon>
        <taxon>Tracheophyta</taxon>
        <taxon>Spermatophyta</taxon>
        <taxon>Magnoliopsida</taxon>
        <taxon>Liliopsida</taxon>
        <taxon>Dioscoreales</taxon>
        <taxon>Dioscoreaceae</taxon>
        <taxon>Dioscorea</taxon>
    </lineage>
</organism>
<dbReference type="GO" id="GO:0000209">
    <property type="term" value="P:protein polyubiquitination"/>
    <property type="evidence" value="ECO:0007669"/>
    <property type="project" value="TreeGrafter"/>
</dbReference>
<dbReference type="GO" id="GO:0043161">
    <property type="term" value="P:proteasome-mediated ubiquitin-dependent protein catabolic process"/>
    <property type="evidence" value="ECO:0007669"/>
    <property type="project" value="TreeGrafter"/>
</dbReference>
<dbReference type="Pfam" id="PF25579">
    <property type="entry name" value="TPR_TRIP12_N"/>
    <property type="match status" value="1"/>
</dbReference>
<dbReference type="InterPro" id="IPR000569">
    <property type="entry name" value="HECT_dom"/>
</dbReference>
<dbReference type="Gene3D" id="3.90.1750.10">
    <property type="entry name" value="Hect, E3 ligase catalytic domains"/>
    <property type="match status" value="1"/>
</dbReference>
<dbReference type="InterPro" id="IPR011989">
    <property type="entry name" value="ARM-like"/>
</dbReference>
<gene>
    <name evidence="9" type="ORF">J5N97_006046</name>
</gene>
<evidence type="ECO:0000256" key="5">
    <source>
        <dbReference type="ARBA" id="ARBA00022786"/>
    </source>
</evidence>
<evidence type="ECO:0000256" key="6">
    <source>
        <dbReference type="PROSITE-ProRule" id="PRU00104"/>
    </source>
</evidence>
<dbReference type="Gene3D" id="3.30.2410.10">
    <property type="entry name" value="Hect, E3 ligase catalytic domain"/>
    <property type="match status" value="1"/>
</dbReference>
<keyword evidence="4" id="KW-0808">Transferase</keyword>
<evidence type="ECO:0000313" key="10">
    <source>
        <dbReference type="Proteomes" id="UP001085076"/>
    </source>
</evidence>
<dbReference type="Proteomes" id="UP001085076">
    <property type="component" value="Miscellaneous, Linkage group lg01"/>
</dbReference>
<feature type="compositionally biased region" description="Polar residues" evidence="7">
    <location>
        <begin position="22"/>
        <end position="36"/>
    </location>
</feature>
<protein>
    <recommendedName>
        <fullName evidence="3">HECT-type E3 ubiquitin transferase</fullName>
        <ecNumber evidence="3">2.3.2.26</ecNumber>
    </recommendedName>
</protein>
<dbReference type="Gene3D" id="1.25.10.10">
    <property type="entry name" value="Leucine-rich Repeat Variant"/>
    <property type="match status" value="1"/>
</dbReference>